<name>A0A6C2UBS8_PONDE</name>
<comment type="subcellular location">
    <subcellularLocation>
        <location evidence="1">Membrane</location>
        <topology evidence="1">Multi-pass membrane protein</topology>
    </subcellularLocation>
</comment>
<proteinExistence type="predicted"/>
<reference evidence="8 9" key="1">
    <citation type="submission" date="2019-04" db="EMBL/GenBank/DDBJ databases">
        <authorList>
            <person name="Van Vliet M D."/>
        </authorList>
    </citation>
    <scope>NUCLEOTIDE SEQUENCE [LARGE SCALE GENOMIC DNA]</scope>
    <source>
        <strain evidence="8 9">F1</strain>
    </source>
</reference>
<keyword evidence="2 6" id="KW-0812">Transmembrane</keyword>
<dbReference type="Pfam" id="PF05140">
    <property type="entry name" value="ResB"/>
    <property type="match status" value="1"/>
</dbReference>
<dbReference type="GO" id="GO:0016020">
    <property type="term" value="C:membrane"/>
    <property type="evidence" value="ECO:0007669"/>
    <property type="project" value="UniProtKB-SubCell"/>
</dbReference>
<evidence type="ECO:0000256" key="4">
    <source>
        <dbReference type="ARBA" id="ARBA00022989"/>
    </source>
</evidence>
<protein>
    <recommendedName>
        <fullName evidence="7">ResB-like domain-containing protein</fullName>
    </recommendedName>
</protein>
<evidence type="ECO:0000256" key="5">
    <source>
        <dbReference type="ARBA" id="ARBA00023136"/>
    </source>
</evidence>
<keyword evidence="4 6" id="KW-1133">Transmembrane helix</keyword>
<feature type="domain" description="ResB-like" evidence="7">
    <location>
        <begin position="362"/>
        <end position="426"/>
    </location>
</feature>
<evidence type="ECO:0000256" key="3">
    <source>
        <dbReference type="ARBA" id="ARBA00022748"/>
    </source>
</evidence>
<evidence type="ECO:0000259" key="7">
    <source>
        <dbReference type="Pfam" id="PF05140"/>
    </source>
</evidence>
<dbReference type="GO" id="GO:0017004">
    <property type="term" value="P:cytochrome complex assembly"/>
    <property type="evidence" value="ECO:0007669"/>
    <property type="project" value="UniProtKB-KW"/>
</dbReference>
<sequence>MLNKVISFFQSLKLTVVLLALSMVLVLAGTLAQVDKGIWSVMDQYFRCYVAMIDLPVFFPRDLNIPDIAIPFPGGFLIGVLLTINLIAVHSATFKILAKGGRRTAGIVALLVGVLVVVGVMFGWGTASVAATEDDAFWRVFLRLGRGTAAAVVLYIACVLLYRQRAGMVLLHAGILFLLIGEFFTAIFAVEATMTIKEGETIDYLDRSQQMELAFTETSHPDHDTVTSIPQRFLKDGAVVEDAALPFDVKVHRFMVNSTRPQPLQNVPQGLLSDYPAYQGYGSRLYVAERSEASGATAGRNAPAVDVELLDKESGASLGRYILSLWFYPNFVNRSWDMPTTFSAGGKDYTAYFRFKREYAKAPSGNPYSIKLLEFVHEKYEGTQTPKDFASRILLTNEGDGVERELRIWMNNPLRYARRTFYQSGYLPDDGGTVLQVVRNDTWMVPYLSCMIVFVGMAAQFVQSFNRYLRTAGVPPAPQKGGRA</sequence>
<evidence type="ECO:0000313" key="8">
    <source>
        <dbReference type="EMBL" id="VGO16736.1"/>
    </source>
</evidence>
<evidence type="ECO:0000256" key="2">
    <source>
        <dbReference type="ARBA" id="ARBA00022692"/>
    </source>
</evidence>
<keyword evidence="5 6" id="KW-0472">Membrane</keyword>
<keyword evidence="3" id="KW-0201">Cytochrome c-type biogenesis</keyword>
<dbReference type="EMBL" id="CAAHFG010000004">
    <property type="protein sequence ID" value="VGO16736.1"/>
    <property type="molecule type" value="Genomic_DNA"/>
</dbReference>
<organism evidence="8 9">
    <name type="scientific">Pontiella desulfatans</name>
    <dbReference type="NCBI Taxonomy" id="2750659"/>
    <lineage>
        <taxon>Bacteria</taxon>
        <taxon>Pseudomonadati</taxon>
        <taxon>Kiritimatiellota</taxon>
        <taxon>Kiritimatiellia</taxon>
        <taxon>Kiritimatiellales</taxon>
        <taxon>Pontiellaceae</taxon>
        <taxon>Pontiella</taxon>
    </lineage>
</organism>
<feature type="transmembrane region" description="Helical" evidence="6">
    <location>
        <begin position="104"/>
        <end position="124"/>
    </location>
</feature>
<dbReference type="Proteomes" id="UP000366872">
    <property type="component" value="Unassembled WGS sequence"/>
</dbReference>
<feature type="transmembrane region" description="Helical" evidence="6">
    <location>
        <begin position="68"/>
        <end position="92"/>
    </location>
</feature>
<dbReference type="AlphaFoldDB" id="A0A6C2UBS8"/>
<gene>
    <name evidence="8" type="ORF">PDESU_05327</name>
</gene>
<evidence type="ECO:0000256" key="1">
    <source>
        <dbReference type="ARBA" id="ARBA00004141"/>
    </source>
</evidence>
<feature type="transmembrane region" description="Helical" evidence="6">
    <location>
        <begin position="144"/>
        <end position="162"/>
    </location>
</feature>
<dbReference type="RefSeq" id="WP_136082261.1">
    <property type="nucleotide sequence ID" value="NZ_CAAHFG010000004.1"/>
</dbReference>
<dbReference type="InterPro" id="IPR007816">
    <property type="entry name" value="ResB-like_domain"/>
</dbReference>
<evidence type="ECO:0000313" key="9">
    <source>
        <dbReference type="Proteomes" id="UP000366872"/>
    </source>
</evidence>
<dbReference type="PANTHER" id="PTHR31566">
    <property type="entry name" value="CYTOCHROME C BIOGENESIS PROTEIN CCS1, CHLOROPLASTIC"/>
    <property type="match status" value="1"/>
</dbReference>
<evidence type="ECO:0000256" key="6">
    <source>
        <dbReference type="SAM" id="Phobius"/>
    </source>
</evidence>
<dbReference type="InterPro" id="IPR023494">
    <property type="entry name" value="Cyt_c_bgen_Ccs1/CcsB/ResB"/>
</dbReference>
<feature type="transmembrane region" description="Helical" evidence="6">
    <location>
        <begin position="169"/>
        <end position="190"/>
    </location>
</feature>
<keyword evidence="9" id="KW-1185">Reference proteome</keyword>
<accession>A0A6C2UBS8</accession>